<protein>
    <recommendedName>
        <fullName evidence="3">ABM domain-containing protein</fullName>
    </recommendedName>
</protein>
<sequence>MSKAIEFVSFKLKKNTSMTEFLPVSDKFNCEFLARQKGYISRQLLSKGDMLADLVFWETETDHLNAMEASKEDTVAAEYMSMLNLSAKGSFYHLFSVEKNYD</sequence>
<reference evidence="1 2" key="1">
    <citation type="submission" date="2023-06" db="EMBL/GenBank/DDBJ databases">
        <title>Genome sequence of Methanimicrococcus sp. At1.</title>
        <authorList>
            <person name="Protasov E."/>
            <person name="Platt K."/>
            <person name="Poehlein A."/>
            <person name="Daniel R."/>
            <person name="Brune A."/>
        </authorList>
    </citation>
    <scope>NUCLEOTIDE SEQUENCE [LARGE SCALE GENOMIC DNA]</scope>
    <source>
        <strain evidence="1 2">At1</strain>
    </source>
</reference>
<evidence type="ECO:0000313" key="2">
    <source>
        <dbReference type="Proteomes" id="UP001272052"/>
    </source>
</evidence>
<keyword evidence="2" id="KW-1185">Reference proteome</keyword>
<accession>A0ABU3VPT0</accession>
<name>A0ABU3VPT0_9EURY</name>
<evidence type="ECO:0000313" key="1">
    <source>
        <dbReference type="EMBL" id="MDV0445161.1"/>
    </source>
</evidence>
<comment type="caution">
    <text evidence="1">The sequence shown here is derived from an EMBL/GenBank/DDBJ whole genome shotgun (WGS) entry which is preliminary data.</text>
</comment>
<dbReference type="Proteomes" id="UP001272052">
    <property type="component" value="Unassembled WGS sequence"/>
</dbReference>
<dbReference type="EMBL" id="JAWDKC010000013">
    <property type="protein sequence ID" value="MDV0445161.1"/>
    <property type="molecule type" value="Genomic_DNA"/>
</dbReference>
<proteinExistence type="predicted"/>
<gene>
    <name evidence="1" type="ORF">MmiAt1_07180</name>
</gene>
<dbReference type="RefSeq" id="WP_318785588.1">
    <property type="nucleotide sequence ID" value="NZ_JAWDKC010000013.1"/>
</dbReference>
<evidence type="ECO:0008006" key="3">
    <source>
        <dbReference type="Google" id="ProtNLM"/>
    </source>
</evidence>
<organism evidence="1 2">
    <name type="scientific">Methanimicrococcus hacksteinii</name>
    <dbReference type="NCBI Taxonomy" id="3028293"/>
    <lineage>
        <taxon>Archaea</taxon>
        <taxon>Methanobacteriati</taxon>
        <taxon>Methanobacteriota</taxon>
        <taxon>Stenosarchaea group</taxon>
        <taxon>Methanomicrobia</taxon>
        <taxon>Methanosarcinales</taxon>
        <taxon>Methanosarcinaceae</taxon>
        <taxon>Methanimicrococcus</taxon>
    </lineage>
</organism>